<dbReference type="InterPro" id="IPR015190">
    <property type="entry name" value="Elong_fac_SelB-wing-hlx_typ-2"/>
</dbReference>
<dbReference type="EMBL" id="LGSS01000003">
    <property type="protein sequence ID" value="KNF09425.1"/>
    <property type="molecule type" value="Genomic_DNA"/>
</dbReference>
<dbReference type="InterPro" id="IPR009000">
    <property type="entry name" value="Transl_B-barrel_sf"/>
</dbReference>
<evidence type="ECO:0000259" key="9">
    <source>
        <dbReference type="PROSITE" id="PS51722"/>
    </source>
</evidence>
<sequence>MKNIIIGTAGHIDHGKTTLIKAITGRETDRLKEEQERGISIELGFTYFDLPSGKRAGIIDVPGHEKFIKNMLAGVTGIDIVVLVIAADEGIMPQTKEHLDILNLLKIEKGIIAITKAELVDDDWLELVKEDVKERVKGTFLENSPIIPVSSINKTGIDELISTIDKFTEEIEERDDKDTPRLPVDRVFTISGFGTVVTGTLISGKLTIGDEIQIFPGNNTGRIRSIQVHGKDSDFGYGGQRVAVNLAGLKKTDIKRGDIIAPIDSMEPTMMLDVKLKLIEDSQRIIENRTRVRLYIGSSEILCRVVLLDKEQLTPGETCYAQLRLEESIVAKRGDRFIIRFYSPMITIGGGEILEPNPPKRKRFDENAIKELELKEKGSITDIIEEIIKDKSRDFPSIKDISVITVMPEDKVQEEVEHLEKDSKVMTFRLLKDIHVIHEDHFDKLSNMIKNDLEKFHEKHSLKVGMSKEEIRSKYLKNIKPKLGDSFINKLEEKGIVKIINESISLRDFEVRFTKTQEAIKEKIEDIYLENKFTLVKKEDILSSIKYDKKDILQVYDALIEIGTLTKIKEDIVIHSKMYKEGKEKVINFIKENGSITIAQLRDLLNTNRKLAVSLIENLDEQKITKRMGDNRVLY</sequence>
<dbReference type="CDD" id="cd15491">
    <property type="entry name" value="selB_III"/>
    <property type="match status" value="1"/>
</dbReference>
<dbReference type="Gene3D" id="1.10.10.10">
    <property type="entry name" value="Winged helix-like DNA-binding domain superfamily/Winged helix DNA-binding domain"/>
    <property type="match status" value="1"/>
</dbReference>
<dbReference type="OrthoDB" id="9804504at2"/>
<dbReference type="GO" id="GO:0003746">
    <property type="term" value="F:translation elongation factor activity"/>
    <property type="evidence" value="ECO:0007669"/>
    <property type="project" value="UniProtKB-KW"/>
</dbReference>
<dbReference type="STRING" id="1503.CLPU_3c02040"/>
<dbReference type="InterPro" id="IPR004161">
    <property type="entry name" value="EFTu-like_2"/>
</dbReference>
<dbReference type="NCBIfam" id="TIGR00231">
    <property type="entry name" value="small_GTP"/>
    <property type="match status" value="1"/>
</dbReference>
<dbReference type="PROSITE" id="PS51722">
    <property type="entry name" value="G_TR_2"/>
    <property type="match status" value="1"/>
</dbReference>
<dbReference type="InterPro" id="IPR050055">
    <property type="entry name" value="EF-Tu_GTPase"/>
</dbReference>
<evidence type="ECO:0000256" key="1">
    <source>
        <dbReference type="ARBA" id="ARBA00004496"/>
    </source>
</evidence>
<reference evidence="11" key="1">
    <citation type="submission" date="2015-07" db="EMBL/GenBank/DDBJ databases">
        <title>Draft genome sequence of the purine-degrading Gottschalkia purinilyticum DSM 1384 (formerly Clostridium purinilyticum).</title>
        <authorList>
            <person name="Poehlein A."/>
            <person name="Schiel-Bengelsdorf B."/>
            <person name="Bengelsdorf F.R."/>
            <person name="Daniel R."/>
            <person name="Duerre P."/>
        </authorList>
    </citation>
    <scope>NUCLEOTIDE SEQUENCE [LARGE SCALE GENOMIC DNA]</scope>
    <source>
        <strain evidence="11">DSM 1384</strain>
    </source>
</reference>
<dbReference type="Pfam" id="PF00009">
    <property type="entry name" value="GTP_EFTU"/>
    <property type="match status" value="1"/>
</dbReference>
<dbReference type="InterPro" id="IPR000795">
    <property type="entry name" value="T_Tr_GTP-bd_dom"/>
</dbReference>
<dbReference type="Pfam" id="PF09107">
    <property type="entry name" value="WHD_3rd_SelB"/>
    <property type="match status" value="1"/>
</dbReference>
<dbReference type="CDD" id="cd04171">
    <property type="entry name" value="SelB"/>
    <property type="match status" value="1"/>
</dbReference>
<keyword evidence="3" id="KW-0963">Cytoplasm</keyword>
<dbReference type="InterPro" id="IPR057335">
    <property type="entry name" value="Beta-barrel_SelB"/>
</dbReference>
<evidence type="ECO:0000313" key="10">
    <source>
        <dbReference type="EMBL" id="KNF09425.1"/>
    </source>
</evidence>
<dbReference type="InterPro" id="IPR036388">
    <property type="entry name" value="WH-like_DNA-bd_sf"/>
</dbReference>
<evidence type="ECO:0000256" key="8">
    <source>
        <dbReference type="ARBA" id="ARBA00031615"/>
    </source>
</evidence>
<evidence type="ECO:0000256" key="6">
    <source>
        <dbReference type="ARBA" id="ARBA00023134"/>
    </source>
</evidence>
<dbReference type="Gene3D" id="1.10.10.2770">
    <property type="match status" value="1"/>
</dbReference>
<dbReference type="PANTHER" id="PTHR43721">
    <property type="entry name" value="ELONGATION FACTOR TU-RELATED"/>
    <property type="match status" value="1"/>
</dbReference>
<dbReference type="SUPFAM" id="SSF50465">
    <property type="entry name" value="EF-Tu/eEF-1alpha/eIF2-gamma C-terminal domain"/>
    <property type="match status" value="1"/>
</dbReference>
<dbReference type="GO" id="GO:0005737">
    <property type="term" value="C:cytoplasm"/>
    <property type="evidence" value="ECO:0007669"/>
    <property type="project" value="UniProtKB-SubCell"/>
</dbReference>
<dbReference type="Pfam" id="PF09106">
    <property type="entry name" value="WHD_2nd_SelB"/>
    <property type="match status" value="1"/>
</dbReference>
<dbReference type="InterPro" id="IPR031157">
    <property type="entry name" value="G_TR_CS"/>
</dbReference>
<dbReference type="Gene3D" id="3.40.50.300">
    <property type="entry name" value="P-loop containing nucleotide triphosphate hydrolases"/>
    <property type="match status" value="1"/>
</dbReference>
<organism evidence="10 11">
    <name type="scientific">Gottschalkia purinilytica</name>
    <name type="common">Clostridium purinilyticum</name>
    <dbReference type="NCBI Taxonomy" id="1503"/>
    <lineage>
        <taxon>Bacteria</taxon>
        <taxon>Bacillati</taxon>
        <taxon>Bacillota</taxon>
        <taxon>Tissierellia</taxon>
        <taxon>Tissierellales</taxon>
        <taxon>Gottschalkiaceae</taxon>
        <taxon>Gottschalkia</taxon>
    </lineage>
</organism>
<dbReference type="InterPro" id="IPR005225">
    <property type="entry name" value="Small_GTP-bd"/>
</dbReference>
<dbReference type="InterPro" id="IPR036390">
    <property type="entry name" value="WH_DNA-bd_sf"/>
</dbReference>
<evidence type="ECO:0000256" key="3">
    <source>
        <dbReference type="ARBA" id="ARBA00022490"/>
    </source>
</evidence>
<comment type="subcellular location">
    <subcellularLocation>
        <location evidence="1">Cytoplasm</location>
    </subcellularLocation>
</comment>
<dbReference type="FunFam" id="3.40.50.300:FF:001064">
    <property type="entry name" value="Selenocysteine-specific translation elongation factor"/>
    <property type="match status" value="1"/>
</dbReference>
<comment type="caution">
    <text evidence="10">The sequence shown here is derived from an EMBL/GenBank/DDBJ whole genome shotgun (WGS) entry which is preliminary data.</text>
</comment>
<dbReference type="Pfam" id="PF03144">
    <property type="entry name" value="GTP_EFTU_D2"/>
    <property type="match status" value="1"/>
</dbReference>
<dbReference type="PRINTS" id="PR00315">
    <property type="entry name" value="ELONGATNFCT"/>
</dbReference>
<gene>
    <name evidence="10" type="primary">selB</name>
    <name evidence="10" type="ORF">CLPU_3c02040</name>
</gene>
<dbReference type="InterPro" id="IPR004535">
    <property type="entry name" value="Transl_elong_SelB"/>
</dbReference>
<dbReference type="NCBIfam" id="TIGR00475">
    <property type="entry name" value="selB"/>
    <property type="match status" value="1"/>
</dbReference>
<proteinExistence type="predicted"/>
<dbReference type="GO" id="GO:0005525">
    <property type="term" value="F:GTP binding"/>
    <property type="evidence" value="ECO:0007669"/>
    <property type="project" value="UniProtKB-KW"/>
</dbReference>
<comment type="function">
    <text evidence="7">Translation factor necessary for the incorporation of selenocysteine into proteins. It probably replaces EF-Tu for the insertion of selenocysteine directed by the UGA codon. SelB binds GTP and GDP.</text>
</comment>
<feature type="domain" description="Tr-type G" evidence="9">
    <location>
        <begin position="1"/>
        <end position="172"/>
    </location>
</feature>
<dbReference type="SUPFAM" id="SSF52540">
    <property type="entry name" value="P-loop containing nucleoside triphosphate hydrolases"/>
    <property type="match status" value="1"/>
</dbReference>
<evidence type="ECO:0000256" key="2">
    <source>
        <dbReference type="ARBA" id="ARBA00015953"/>
    </source>
</evidence>
<keyword evidence="4" id="KW-0547">Nucleotide-binding</keyword>
<dbReference type="RefSeq" id="WP_050354409.1">
    <property type="nucleotide sequence ID" value="NZ_LGSS01000003.1"/>
</dbReference>
<dbReference type="InterPro" id="IPR009001">
    <property type="entry name" value="Transl_elong_EF1A/Init_IF2_C"/>
</dbReference>
<dbReference type="Proteomes" id="UP000037267">
    <property type="component" value="Unassembled WGS sequence"/>
</dbReference>
<dbReference type="Pfam" id="PF25461">
    <property type="entry name" value="Beta-barrel_SelB"/>
    <property type="match status" value="1"/>
</dbReference>
<protein>
    <recommendedName>
        <fullName evidence="2">Selenocysteine-specific elongation factor</fullName>
    </recommendedName>
    <alternativeName>
        <fullName evidence="8">SelB translation factor</fullName>
    </alternativeName>
</protein>
<keyword evidence="6" id="KW-0342">GTP-binding</keyword>
<evidence type="ECO:0000313" key="11">
    <source>
        <dbReference type="Proteomes" id="UP000037267"/>
    </source>
</evidence>
<dbReference type="GO" id="GO:0001514">
    <property type="term" value="P:selenocysteine incorporation"/>
    <property type="evidence" value="ECO:0007669"/>
    <property type="project" value="InterPro"/>
</dbReference>
<evidence type="ECO:0000256" key="7">
    <source>
        <dbReference type="ARBA" id="ARBA00025526"/>
    </source>
</evidence>
<evidence type="ECO:0000256" key="4">
    <source>
        <dbReference type="ARBA" id="ARBA00022741"/>
    </source>
</evidence>
<dbReference type="PANTHER" id="PTHR43721:SF22">
    <property type="entry name" value="ELONGATION FACTOR TU, MITOCHONDRIAL"/>
    <property type="match status" value="1"/>
</dbReference>
<keyword evidence="11" id="KW-1185">Reference proteome</keyword>
<keyword evidence="5" id="KW-0648">Protein biosynthesis</keyword>
<dbReference type="PATRIC" id="fig|1503.3.peg.2073"/>
<dbReference type="InterPro" id="IPR027417">
    <property type="entry name" value="P-loop_NTPase"/>
</dbReference>
<name>A0A0L0WDB0_GOTPU</name>
<evidence type="ECO:0000256" key="5">
    <source>
        <dbReference type="ARBA" id="ARBA00022917"/>
    </source>
</evidence>
<dbReference type="GO" id="GO:0003924">
    <property type="term" value="F:GTPase activity"/>
    <property type="evidence" value="ECO:0007669"/>
    <property type="project" value="InterPro"/>
</dbReference>
<dbReference type="GO" id="GO:0003723">
    <property type="term" value="F:RNA binding"/>
    <property type="evidence" value="ECO:0007669"/>
    <property type="project" value="InterPro"/>
</dbReference>
<dbReference type="InterPro" id="IPR015191">
    <property type="entry name" value="SelB_WHD4"/>
</dbReference>
<dbReference type="CDD" id="cd03696">
    <property type="entry name" value="SelB_II"/>
    <property type="match status" value="1"/>
</dbReference>
<dbReference type="PROSITE" id="PS00301">
    <property type="entry name" value="G_TR_1"/>
    <property type="match status" value="1"/>
</dbReference>
<dbReference type="AlphaFoldDB" id="A0A0L0WDB0"/>
<dbReference type="SUPFAM" id="SSF46785">
    <property type="entry name" value="Winged helix' DNA-binding domain"/>
    <property type="match status" value="3"/>
</dbReference>
<dbReference type="SUPFAM" id="SSF50447">
    <property type="entry name" value="Translation proteins"/>
    <property type="match status" value="1"/>
</dbReference>
<accession>A0A0L0WDB0</accession>
<keyword evidence="10" id="KW-0251">Elongation factor</keyword>
<dbReference type="Gene3D" id="2.40.30.10">
    <property type="entry name" value="Translation factors"/>
    <property type="match status" value="2"/>
</dbReference>